<dbReference type="AlphaFoldDB" id="A0A5B6W8T5"/>
<dbReference type="OrthoDB" id="409048at2759"/>
<gene>
    <name evidence="1" type="ORF">EPI10_011419</name>
</gene>
<dbReference type="EMBL" id="SMMG02000004">
    <property type="protein sequence ID" value="KAA3477538.1"/>
    <property type="molecule type" value="Genomic_DNA"/>
</dbReference>
<protein>
    <submittedName>
        <fullName evidence="1">Reverse transcriptase</fullName>
    </submittedName>
</protein>
<evidence type="ECO:0000313" key="1">
    <source>
        <dbReference type="EMBL" id="KAA3477538.1"/>
    </source>
</evidence>
<dbReference type="PANTHER" id="PTHR46890:SF48">
    <property type="entry name" value="RNA-DIRECTED DNA POLYMERASE"/>
    <property type="match status" value="1"/>
</dbReference>
<dbReference type="InterPro" id="IPR052343">
    <property type="entry name" value="Retrotransposon-Effector_Assoc"/>
</dbReference>
<keyword evidence="2" id="KW-1185">Reference proteome</keyword>
<proteinExistence type="predicted"/>
<dbReference type="GO" id="GO:0003964">
    <property type="term" value="F:RNA-directed DNA polymerase activity"/>
    <property type="evidence" value="ECO:0007669"/>
    <property type="project" value="UniProtKB-KW"/>
</dbReference>
<comment type="caution">
    <text evidence="1">The sequence shown here is derived from an EMBL/GenBank/DDBJ whole genome shotgun (WGS) entry which is preliminary data.</text>
</comment>
<accession>A0A5B6W8T5</accession>
<dbReference type="Proteomes" id="UP000325315">
    <property type="component" value="Unassembled WGS sequence"/>
</dbReference>
<keyword evidence="1" id="KW-0808">Transferase</keyword>
<reference evidence="1" key="1">
    <citation type="submission" date="2019-08" db="EMBL/GenBank/DDBJ databases">
        <authorList>
            <person name="Liu F."/>
        </authorList>
    </citation>
    <scope>NUCLEOTIDE SEQUENCE [LARGE SCALE GENOMIC DNA]</scope>
    <source>
        <strain evidence="1">PA1801</strain>
        <tissue evidence="1">Leaf</tissue>
    </source>
</reference>
<evidence type="ECO:0000313" key="2">
    <source>
        <dbReference type="Proteomes" id="UP000325315"/>
    </source>
</evidence>
<keyword evidence="1" id="KW-0548">Nucleotidyltransferase</keyword>
<dbReference type="PANTHER" id="PTHR46890">
    <property type="entry name" value="NON-LTR RETROLELEMENT REVERSE TRANSCRIPTASE-LIKE PROTEIN-RELATED"/>
    <property type="match status" value="1"/>
</dbReference>
<keyword evidence="1" id="KW-0695">RNA-directed DNA polymerase</keyword>
<organism evidence="1 2">
    <name type="scientific">Gossypium australe</name>
    <dbReference type="NCBI Taxonomy" id="47621"/>
    <lineage>
        <taxon>Eukaryota</taxon>
        <taxon>Viridiplantae</taxon>
        <taxon>Streptophyta</taxon>
        <taxon>Embryophyta</taxon>
        <taxon>Tracheophyta</taxon>
        <taxon>Spermatophyta</taxon>
        <taxon>Magnoliopsida</taxon>
        <taxon>eudicotyledons</taxon>
        <taxon>Gunneridae</taxon>
        <taxon>Pentapetalae</taxon>
        <taxon>rosids</taxon>
        <taxon>malvids</taxon>
        <taxon>Malvales</taxon>
        <taxon>Malvaceae</taxon>
        <taxon>Malvoideae</taxon>
        <taxon>Gossypium</taxon>
    </lineage>
</organism>
<sequence length="308" mass="35579">MGGFRFKAWLVMKQSCEEEVKHLWEMSRGGVVEKIRICRERFTKVGMGNLKIAIGWNGKNGKKLKDLIDVKIHLNIEIDKDERYWEQRARMNLLKRDNTKFFHNFASQRKRANRIEELENEHGQLVMEKKEMADVARRYFQELFSSGGISNLEYILSGIETCILESMNHMLTENYTMEEIISALKNMGPTKASGGDGFPVLFFQKYWHIVGKEVSNFCLNILNNDGLIEEIHTTNIVLIPKVANLVNLKSFRPISLCTVIYKIISKTTENLLQKVLNTCIDKAQSAFVPSRLITDNILLAYELMHSLK</sequence>
<name>A0A5B6W8T5_9ROSI</name>